<organism evidence="5 7">
    <name type="scientific">Halapricum hydrolyticum</name>
    <dbReference type="NCBI Taxonomy" id="2979991"/>
    <lineage>
        <taxon>Archaea</taxon>
        <taxon>Methanobacteriati</taxon>
        <taxon>Methanobacteriota</taxon>
        <taxon>Stenosarchaea group</taxon>
        <taxon>Halobacteria</taxon>
        <taxon>Halobacteriales</taxon>
        <taxon>Haloarculaceae</taxon>
        <taxon>Halapricum</taxon>
    </lineage>
</organism>
<comment type="caution">
    <text evidence="5">The sequence shown here is derived from an EMBL/GenBank/DDBJ whole genome shotgun (WGS) entry which is preliminary data.</text>
</comment>
<evidence type="ECO:0000313" key="4">
    <source>
        <dbReference type="EMBL" id="MCU4717327.1"/>
    </source>
</evidence>
<keyword evidence="6" id="KW-1185">Reference proteome</keyword>
<dbReference type="Pfam" id="PF00005">
    <property type="entry name" value="ABC_tran"/>
    <property type="match status" value="1"/>
</dbReference>
<dbReference type="InterPro" id="IPR017871">
    <property type="entry name" value="ABC_transporter-like_CS"/>
</dbReference>
<evidence type="ECO:0000313" key="5">
    <source>
        <dbReference type="EMBL" id="MCU4726254.1"/>
    </source>
</evidence>
<dbReference type="PANTHER" id="PTHR43038:SF3">
    <property type="entry name" value="ABC TRANSPORTER G FAMILY MEMBER 20 ISOFORM X1"/>
    <property type="match status" value="1"/>
</dbReference>
<evidence type="ECO:0000256" key="1">
    <source>
        <dbReference type="ARBA" id="ARBA00022741"/>
    </source>
</evidence>
<keyword evidence="1" id="KW-0547">Nucleotide-binding</keyword>
<feature type="domain" description="ABC transporter" evidence="3">
    <location>
        <begin position="7"/>
        <end position="234"/>
    </location>
</feature>
<evidence type="ECO:0000313" key="7">
    <source>
        <dbReference type="Proteomes" id="UP001209746"/>
    </source>
</evidence>
<dbReference type="Proteomes" id="UP001209746">
    <property type="component" value="Unassembled WGS sequence"/>
</dbReference>
<dbReference type="CDD" id="cd03230">
    <property type="entry name" value="ABC_DR_subfamily_A"/>
    <property type="match status" value="1"/>
</dbReference>
<dbReference type="AlphaFoldDB" id="A0AAE3LGW4"/>
<keyword evidence="2 5" id="KW-0067">ATP-binding</keyword>
<dbReference type="SMART" id="SM00382">
    <property type="entry name" value="AAA"/>
    <property type="match status" value="1"/>
</dbReference>
<accession>A0AAE3LGW4</accession>
<proteinExistence type="predicted"/>
<dbReference type="SUPFAM" id="SSF52540">
    <property type="entry name" value="P-loop containing nucleoside triphosphate hydrolases"/>
    <property type="match status" value="1"/>
</dbReference>
<dbReference type="PROSITE" id="PS00211">
    <property type="entry name" value="ABC_TRANSPORTER_1"/>
    <property type="match status" value="1"/>
</dbReference>
<reference evidence="5" key="1">
    <citation type="submission" date="2023-02" db="EMBL/GenBank/DDBJ databases">
        <title>Enrichment on poylsaccharides allowed isolation of novel metabolic and taxonomic groups of Haloarchaea.</title>
        <authorList>
            <person name="Sorokin D.Y."/>
            <person name="Elcheninov A.G."/>
            <person name="Khizhniak T.V."/>
            <person name="Kolganova T.V."/>
            <person name="Kublanov I.V."/>
        </authorList>
    </citation>
    <scope>NUCLEOTIDE SEQUENCE</scope>
    <source>
        <strain evidence="4 6">HArc-curdl5-1</strain>
        <strain evidence="5">HArc-curdl7</strain>
    </source>
</reference>
<evidence type="ECO:0000256" key="2">
    <source>
        <dbReference type="ARBA" id="ARBA00022840"/>
    </source>
</evidence>
<sequence length="244" mass="26393">MSTPPSITVEGLRREFGPITALDGVDLALDGPAIVGIAGPNGSGKTTLIKCLLGLLGPTGGSSAIGGADSLSLSHDDRARIGYMPQHEAVYRDLTVRENLAFFASLYDLPDRERAVDRALSFVDLHERADARISDLSGGMIRRASLACALVHDPDVVFLDEPTVGLDPKLRANMWDAFRRRREAGALILVSTHYLGEVRNCDRVLFLRDGRVLAFDTPTAFLDRTGAEDMEGAFLALLEKEESA</sequence>
<protein>
    <submittedName>
        <fullName evidence="5">ABC transporter ATP-binding protein</fullName>
    </submittedName>
</protein>
<dbReference type="PROSITE" id="PS50893">
    <property type="entry name" value="ABC_TRANSPORTER_2"/>
    <property type="match status" value="1"/>
</dbReference>
<dbReference type="Gene3D" id="3.40.50.300">
    <property type="entry name" value="P-loop containing nucleotide triphosphate hydrolases"/>
    <property type="match status" value="1"/>
</dbReference>
<dbReference type="EMBL" id="JAOPKC010000002">
    <property type="protein sequence ID" value="MCU4717327.1"/>
    <property type="molecule type" value="Genomic_DNA"/>
</dbReference>
<dbReference type="PANTHER" id="PTHR43038">
    <property type="entry name" value="ATP-BINDING CASSETTE, SUB-FAMILY H, MEMBER 1"/>
    <property type="match status" value="1"/>
</dbReference>
<dbReference type="GO" id="GO:0016887">
    <property type="term" value="F:ATP hydrolysis activity"/>
    <property type="evidence" value="ECO:0007669"/>
    <property type="project" value="InterPro"/>
</dbReference>
<dbReference type="EMBL" id="JAOPKD010000002">
    <property type="protein sequence ID" value="MCU4726254.1"/>
    <property type="molecule type" value="Genomic_DNA"/>
</dbReference>
<evidence type="ECO:0000259" key="3">
    <source>
        <dbReference type="PROSITE" id="PS50893"/>
    </source>
</evidence>
<dbReference type="InterPro" id="IPR003439">
    <property type="entry name" value="ABC_transporter-like_ATP-bd"/>
</dbReference>
<evidence type="ECO:0000313" key="6">
    <source>
        <dbReference type="Proteomes" id="UP001208186"/>
    </source>
</evidence>
<dbReference type="Proteomes" id="UP001208186">
    <property type="component" value="Unassembled WGS sequence"/>
</dbReference>
<name>A0AAE3LGW4_9EURY</name>
<dbReference type="GO" id="GO:0005524">
    <property type="term" value="F:ATP binding"/>
    <property type="evidence" value="ECO:0007669"/>
    <property type="project" value="UniProtKB-KW"/>
</dbReference>
<dbReference type="RefSeq" id="WP_315908086.1">
    <property type="nucleotide sequence ID" value="NZ_JAOPKC010000002.1"/>
</dbReference>
<dbReference type="InterPro" id="IPR027417">
    <property type="entry name" value="P-loop_NTPase"/>
</dbReference>
<gene>
    <name evidence="5" type="ORF">OB914_04610</name>
    <name evidence="4" type="ORF">OB916_04535</name>
</gene>
<dbReference type="InterPro" id="IPR003593">
    <property type="entry name" value="AAA+_ATPase"/>
</dbReference>